<comment type="similarity">
    <text evidence="2 6">Belongs to the 4-toluene sulfonate uptake permease (TSUP) (TC 2.A.102) family.</text>
</comment>
<dbReference type="InterPro" id="IPR002781">
    <property type="entry name" value="TM_pro_TauE-like"/>
</dbReference>
<evidence type="ECO:0000256" key="5">
    <source>
        <dbReference type="ARBA" id="ARBA00023136"/>
    </source>
</evidence>
<keyword evidence="5 6" id="KW-0472">Membrane</keyword>
<accession>A0A4Q2K0I6</accession>
<evidence type="ECO:0000256" key="3">
    <source>
        <dbReference type="ARBA" id="ARBA00022692"/>
    </source>
</evidence>
<organism evidence="7 8">
    <name type="scientific">Senegalimassilia faecalis</name>
    <dbReference type="NCBI Taxonomy" id="2509433"/>
    <lineage>
        <taxon>Bacteria</taxon>
        <taxon>Bacillati</taxon>
        <taxon>Actinomycetota</taxon>
        <taxon>Coriobacteriia</taxon>
        <taxon>Coriobacteriales</taxon>
        <taxon>Coriobacteriaceae</taxon>
        <taxon>Senegalimassilia</taxon>
    </lineage>
</organism>
<feature type="transmembrane region" description="Helical" evidence="6">
    <location>
        <begin position="42"/>
        <end position="64"/>
    </location>
</feature>
<dbReference type="OrthoDB" id="528320at2"/>
<dbReference type="PANTHER" id="PTHR43701:SF2">
    <property type="entry name" value="MEMBRANE TRANSPORTER PROTEIN YJNA-RELATED"/>
    <property type="match status" value="1"/>
</dbReference>
<protein>
    <recommendedName>
        <fullName evidence="6">Probable membrane transporter protein</fullName>
    </recommendedName>
</protein>
<reference evidence="7 8" key="1">
    <citation type="submission" date="2019-01" db="EMBL/GenBank/DDBJ databases">
        <title>Senegalimassilia sp. nov. KGMB04484 isolated human feces.</title>
        <authorList>
            <person name="Han K.-I."/>
            <person name="Kim J.-S."/>
            <person name="Lee K.C."/>
            <person name="Suh M.K."/>
            <person name="Eom M.K."/>
            <person name="Lee J.H."/>
            <person name="Park S.-H."/>
            <person name="Kang S.W."/>
            <person name="Park J.-E."/>
            <person name="Oh B.S."/>
            <person name="Yu S.Y."/>
            <person name="Choi S.-H."/>
            <person name="Lee D.H."/>
            <person name="Yoon H."/>
            <person name="Kim B.-Y."/>
            <person name="Lee J.H."/>
            <person name="Lee J.-S."/>
        </authorList>
    </citation>
    <scope>NUCLEOTIDE SEQUENCE [LARGE SCALE GENOMIC DNA]</scope>
    <source>
        <strain evidence="7 8">KGMB04484</strain>
    </source>
</reference>
<dbReference type="Proteomes" id="UP000293345">
    <property type="component" value="Unassembled WGS sequence"/>
</dbReference>
<name>A0A4Q2K0I6_9ACTN</name>
<feature type="transmembrane region" description="Helical" evidence="6">
    <location>
        <begin position="101"/>
        <end position="119"/>
    </location>
</feature>
<sequence length="318" mass="32045">MGLFLQFAAPALAGIFVGVMSGLLGVGGGTIMVPIFRLAFGMSPLASTATSLFAIIPTSISGVASHMRAKTCVPKLGVALGVGGALTSPVGVWLASVSPGWLVIVVAALVVGLSAYKMFKKAIKAPRVALSCRKAHTADAAATCGSASRGEAEDLRTEVRGASAFPTGCTTTGALADASEPASSNPIPAQPDLTRKHYLQGAGIGLVAGLASGYVGVGGGFIMVPMMLAILSIPMSLASGTSLIAIMILAIPGVIEQAILGNINYFAGISIVVGTIPGAVIGARLVRVIPERQLRFAFGGFLLVAAVLLMLNEFGILG</sequence>
<dbReference type="GO" id="GO:0005886">
    <property type="term" value="C:plasma membrane"/>
    <property type="evidence" value="ECO:0007669"/>
    <property type="project" value="UniProtKB-SubCell"/>
</dbReference>
<dbReference type="EMBL" id="SDPW01000001">
    <property type="protein sequence ID" value="RXZ53848.1"/>
    <property type="molecule type" value="Genomic_DNA"/>
</dbReference>
<comment type="subcellular location">
    <subcellularLocation>
        <location evidence="6">Cell membrane</location>
        <topology evidence="6">Multi-pass membrane protein</topology>
    </subcellularLocation>
    <subcellularLocation>
        <location evidence="1">Membrane</location>
        <topology evidence="1">Multi-pass membrane protein</topology>
    </subcellularLocation>
</comment>
<evidence type="ECO:0000256" key="2">
    <source>
        <dbReference type="ARBA" id="ARBA00009142"/>
    </source>
</evidence>
<keyword evidence="4 6" id="KW-1133">Transmembrane helix</keyword>
<comment type="caution">
    <text evidence="7">The sequence shown here is derived from an EMBL/GenBank/DDBJ whole genome shotgun (WGS) entry which is preliminary data.</text>
</comment>
<feature type="transmembrane region" description="Helical" evidence="6">
    <location>
        <begin position="12"/>
        <end position="36"/>
    </location>
</feature>
<feature type="transmembrane region" description="Helical" evidence="6">
    <location>
        <begin position="263"/>
        <end position="284"/>
    </location>
</feature>
<proteinExistence type="inferred from homology"/>
<keyword evidence="8" id="KW-1185">Reference proteome</keyword>
<evidence type="ECO:0000256" key="4">
    <source>
        <dbReference type="ARBA" id="ARBA00022989"/>
    </source>
</evidence>
<dbReference type="PANTHER" id="PTHR43701">
    <property type="entry name" value="MEMBRANE TRANSPORTER PROTEIN MJ0441-RELATED"/>
    <property type="match status" value="1"/>
</dbReference>
<feature type="transmembrane region" description="Helical" evidence="6">
    <location>
        <begin position="296"/>
        <end position="317"/>
    </location>
</feature>
<evidence type="ECO:0000313" key="7">
    <source>
        <dbReference type="EMBL" id="RXZ53848.1"/>
    </source>
</evidence>
<feature type="transmembrane region" description="Helical" evidence="6">
    <location>
        <begin position="228"/>
        <end position="251"/>
    </location>
</feature>
<feature type="transmembrane region" description="Helical" evidence="6">
    <location>
        <begin position="202"/>
        <end position="222"/>
    </location>
</feature>
<evidence type="ECO:0000256" key="1">
    <source>
        <dbReference type="ARBA" id="ARBA00004141"/>
    </source>
</evidence>
<keyword evidence="6" id="KW-1003">Cell membrane</keyword>
<gene>
    <name evidence="7" type="ORF">ET524_04635</name>
</gene>
<evidence type="ECO:0000313" key="8">
    <source>
        <dbReference type="Proteomes" id="UP000293345"/>
    </source>
</evidence>
<dbReference type="InterPro" id="IPR051598">
    <property type="entry name" value="TSUP/Inactive_protease-like"/>
</dbReference>
<keyword evidence="3 6" id="KW-0812">Transmembrane</keyword>
<dbReference type="AlphaFoldDB" id="A0A4Q2K0I6"/>
<feature type="transmembrane region" description="Helical" evidence="6">
    <location>
        <begin position="76"/>
        <end position="95"/>
    </location>
</feature>
<dbReference type="Pfam" id="PF01925">
    <property type="entry name" value="TauE"/>
    <property type="match status" value="1"/>
</dbReference>
<evidence type="ECO:0000256" key="6">
    <source>
        <dbReference type="RuleBase" id="RU363041"/>
    </source>
</evidence>
<dbReference type="RefSeq" id="WP_129423642.1">
    <property type="nucleotide sequence ID" value="NZ_SDPW01000001.1"/>
</dbReference>